<dbReference type="InterPro" id="IPR014131">
    <property type="entry name" value="Chlamydia_phage_Vp3"/>
</dbReference>
<reference evidence="1" key="1">
    <citation type="submission" date="2018-12" db="EMBL/GenBank/DDBJ databases">
        <title>Singled stranded DNA viruses identified in blackflies (Austrosimulium ungulatum) sampled in New Zealand.</title>
        <authorList>
            <person name="Kraberger S."/>
            <person name="Fontenele R.S."/>
            <person name="Schmidlin K."/>
            <person name="Walters M."/>
            <person name="Varsani A."/>
        </authorList>
    </citation>
    <scope>NUCLEOTIDE SEQUENCE [LARGE SCALE GENOMIC DNA]</scope>
    <source>
        <strain evidence="1">135</strain>
    </source>
</reference>
<dbReference type="Proteomes" id="UP000323758">
    <property type="component" value="Segment"/>
</dbReference>
<dbReference type="Pfam" id="PF09675">
    <property type="entry name" value="Chlamy_scaf"/>
    <property type="match status" value="1"/>
</dbReference>
<proteinExistence type="predicted"/>
<sequence>MVPDSGRNTARERQFSVLVCLDPSKAVQSAKDETDINTIVKRFGLTGQLPQNVRTPLNMDFDAAFDFQSAMNLMVQADRAFMQMPADVRKRFGNDPAEFVNFASDPKNLEEARKLGLALPHVPVVEEPPVRVEVVAAPPPPPPKEK</sequence>
<evidence type="ECO:0000313" key="1">
    <source>
        <dbReference type="EMBL" id="QCQ84955.1"/>
    </source>
</evidence>
<protein>
    <submittedName>
        <fullName evidence="1">Internal scaffolding protein</fullName>
    </submittedName>
</protein>
<dbReference type="EMBL" id="MK249197">
    <property type="protein sequence ID" value="QCQ84955.1"/>
    <property type="molecule type" value="Genomic_DNA"/>
</dbReference>
<organism evidence="1">
    <name type="scientific">Blackfly microvirus SF02</name>
    <dbReference type="NCBI Taxonomy" id="2576452"/>
    <lineage>
        <taxon>Viruses</taxon>
        <taxon>Monodnaviria</taxon>
        <taxon>Sangervirae</taxon>
        <taxon>Phixviricota</taxon>
        <taxon>Malgrandaviricetes</taxon>
        <taxon>Petitvirales</taxon>
        <taxon>Microviridae</taxon>
        <taxon>Microvirus</taxon>
    </lineage>
</organism>
<name>A0A4P8PSK8_9VIRU</name>
<accession>A0A4P8PSK8</accession>